<evidence type="ECO:0000259" key="1">
    <source>
        <dbReference type="Pfam" id="PF02627"/>
    </source>
</evidence>
<dbReference type="Gene3D" id="1.20.1290.10">
    <property type="entry name" value="AhpD-like"/>
    <property type="match status" value="1"/>
</dbReference>
<dbReference type="RefSeq" id="WP_124772232.1">
    <property type="nucleotide sequence ID" value="NZ_JBEZFR010000003.1"/>
</dbReference>
<reference evidence="2 3" key="1">
    <citation type="submission" date="2018-05" db="EMBL/GenBank/DDBJ databases">
        <title>Micromonospora from Atacama Desert.</title>
        <authorList>
            <person name="Carro L."/>
            <person name="Goodfellow M."/>
            <person name="Klenk H.-P."/>
        </authorList>
    </citation>
    <scope>NUCLEOTIDE SEQUENCE [LARGE SCALE GENOMIC DNA]</scope>
    <source>
        <strain evidence="2 3">LB39</strain>
    </source>
</reference>
<organism evidence="2 3">
    <name type="scientific">Micromonospora inaquosa</name>
    <dbReference type="NCBI Taxonomy" id="2203716"/>
    <lineage>
        <taxon>Bacteria</taxon>
        <taxon>Bacillati</taxon>
        <taxon>Actinomycetota</taxon>
        <taxon>Actinomycetes</taxon>
        <taxon>Micromonosporales</taxon>
        <taxon>Micromonosporaceae</taxon>
        <taxon>Micromonospora</taxon>
    </lineage>
</organism>
<dbReference type="PANTHER" id="PTHR35446:SF3">
    <property type="entry name" value="CMD DOMAIN-CONTAINING PROTEIN"/>
    <property type="match status" value="1"/>
</dbReference>
<accession>A0A3N9WTS1</accession>
<evidence type="ECO:0000313" key="2">
    <source>
        <dbReference type="EMBL" id="RQX04268.1"/>
    </source>
</evidence>
<name>A0A3N9WTS1_9ACTN</name>
<keyword evidence="2" id="KW-0575">Peroxidase</keyword>
<dbReference type="PANTHER" id="PTHR35446">
    <property type="entry name" value="SI:CH211-175M2.5"/>
    <property type="match status" value="1"/>
</dbReference>
<dbReference type="GO" id="GO:0051920">
    <property type="term" value="F:peroxiredoxin activity"/>
    <property type="evidence" value="ECO:0007669"/>
    <property type="project" value="InterPro"/>
</dbReference>
<dbReference type="InterPro" id="IPR029032">
    <property type="entry name" value="AhpD-like"/>
</dbReference>
<feature type="domain" description="Carboxymuconolactone decarboxylase-like" evidence="1">
    <location>
        <begin position="42"/>
        <end position="103"/>
    </location>
</feature>
<keyword evidence="2" id="KW-0560">Oxidoreductase</keyword>
<dbReference type="EMBL" id="QGSZ01000176">
    <property type="protein sequence ID" value="RQX04268.1"/>
    <property type="molecule type" value="Genomic_DNA"/>
</dbReference>
<dbReference type="Proteomes" id="UP000282312">
    <property type="component" value="Unassembled WGS sequence"/>
</dbReference>
<protein>
    <submittedName>
        <fullName evidence="2">Alkylhydroperoxidase</fullName>
    </submittedName>
</protein>
<dbReference type="InterPro" id="IPR003779">
    <property type="entry name" value="CMD-like"/>
</dbReference>
<dbReference type="Pfam" id="PF02627">
    <property type="entry name" value="CMD"/>
    <property type="match status" value="1"/>
</dbReference>
<dbReference type="SUPFAM" id="SSF69118">
    <property type="entry name" value="AhpD-like"/>
    <property type="match status" value="1"/>
</dbReference>
<gene>
    <name evidence="2" type="ORF">DLJ59_10110</name>
</gene>
<keyword evidence="3" id="KW-1185">Reference proteome</keyword>
<dbReference type="AlphaFoldDB" id="A0A3N9WTS1"/>
<evidence type="ECO:0000313" key="3">
    <source>
        <dbReference type="Proteomes" id="UP000282312"/>
    </source>
</evidence>
<sequence>MSRLTAPARADMDAKTRGALDAIAKQFGFAPSMFTTLAANPTVLEIVMGLQGSIAKLLDAKTRHTIALAVSQSNGCHYCQALHGFISSNLGGMSPEEIELARNGTSSDPKRAAVARFAQHVIETRGQVSDEDLEAIRGAGYIDPEIQAIVTIVVVTLLTNYLNNVSDAVVDVPGADHQSA</sequence>
<dbReference type="OrthoDB" id="122912at2"/>
<proteinExistence type="predicted"/>
<comment type="caution">
    <text evidence="2">The sequence shown here is derived from an EMBL/GenBank/DDBJ whole genome shotgun (WGS) entry which is preliminary data.</text>
</comment>